<sequence length="196" mass="21894">MQHHSLVDNPFSSLPTRHTVQSDVKTSLELNRVNRRLLLGLTLVWVTIDSVQCGDMSSENAAAAEIAVGQMEQSRRRCWRHLCPSAKPGSYGEGVEIDLGGAKAQRRYDRMIAGVANVLETHMEDESDPRLFMNCVLTFLERIRDTVPAALAERRRDWDALVERYAALYVCFDPDMESSDMDAGEALGQALLEVLG</sequence>
<gene>
    <name evidence="1" type="ORF">DQK91_19000</name>
</gene>
<dbReference type="EMBL" id="QMIF01000017">
    <property type="protein sequence ID" value="TVM31200.1"/>
    <property type="molecule type" value="Genomic_DNA"/>
</dbReference>
<proteinExistence type="predicted"/>
<protein>
    <submittedName>
        <fullName evidence="1">Uncharacterized protein</fullName>
    </submittedName>
</protein>
<reference evidence="1 2" key="1">
    <citation type="submission" date="2018-06" db="EMBL/GenBank/DDBJ databases">
        <title>Complete genome of Desulfovibrio marinus P48SEP.</title>
        <authorList>
            <person name="Crispim J.S."/>
            <person name="Vidigal P.M.P."/>
            <person name="Silva L.C.F."/>
            <person name="Araujo L.C."/>
            <person name="Laguardia C.N."/>
            <person name="Dias R.S."/>
            <person name="Sousa M.P."/>
            <person name="Paula S.O."/>
            <person name="Silva C."/>
        </authorList>
    </citation>
    <scope>NUCLEOTIDE SEQUENCE [LARGE SCALE GENOMIC DNA]</scope>
    <source>
        <strain evidence="1 2">P48SEP</strain>
    </source>
</reference>
<evidence type="ECO:0000313" key="1">
    <source>
        <dbReference type="EMBL" id="TVM31200.1"/>
    </source>
</evidence>
<name>A0A6P1ZFL7_9BACT</name>
<organism evidence="1 2">
    <name type="scientific">Oceanidesulfovibrio marinus</name>
    <dbReference type="NCBI Taxonomy" id="370038"/>
    <lineage>
        <taxon>Bacteria</taxon>
        <taxon>Pseudomonadati</taxon>
        <taxon>Thermodesulfobacteriota</taxon>
        <taxon>Desulfovibrionia</taxon>
        <taxon>Desulfovibrionales</taxon>
        <taxon>Desulfovibrionaceae</taxon>
        <taxon>Oceanidesulfovibrio</taxon>
    </lineage>
</organism>
<evidence type="ECO:0000313" key="2">
    <source>
        <dbReference type="Proteomes" id="UP000434052"/>
    </source>
</evidence>
<dbReference type="Proteomes" id="UP000434052">
    <property type="component" value="Unassembled WGS sequence"/>
</dbReference>
<dbReference type="RefSeq" id="WP_144306987.1">
    <property type="nucleotide sequence ID" value="NZ_QMIF01000017.1"/>
</dbReference>
<accession>A0A6P1ZFL7</accession>
<comment type="caution">
    <text evidence="1">The sequence shown here is derived from an EMBL/GenBank/DDBJ whole genome shotgun (WGS) entry which is preliminary data.</text>
</comment>
<dbReference type="AlphaFoldDB" id="A0A6P1ZFL7"/>